<dbReference type="Pfam" id="PF03160">
    <property type="entry name" value="Calx-beta"/>
    <property type="match status" value="2"/>
</dbReference>
<sequence>TVDCLVTGGTAVQGTDYLFRNQTLTFEEGQNSKTLTLELLTDTKNSTDKTIKLALNNPFGGNVTLGADSSFLYTIRGKYPIVQFADQKYSVAENTGSGRVKLELSHKCTEPVTIQYKLVGGTADNGKDYKLKNGAVTFKPGEISKDIKVIVLDDADGENSIDETVLIQLVNPKNCVIGKKNITAFGITDNEPGIEFDGGIWMCTYDKHTKIKGRNVLSLNNSGQLEWVCTYGDLLLTQLPQKRVSEVGDVAEYAWLYKGEGQDK</sequence>
<dbReference type="AlphaFoldDB" id="X1H762"/>
<keyword evidence="3" id="KW-0106">Calcium</keyword>
<dbReference type="GO" id="GO:0007154">
    <property type="term" value="P:cell communication"/>
    <property type="evidence" value="ECO:0007669"/>
    <property type="project" value="InterPro"/>
</dbReference>
<dbReference type="GO" id="GO:0030424">
    <property type="term" value="C:axon"/>
    <property type="evidence" value="ECO:0007669"/>
    <property type="project" value="TreeGrafter"/>
</dbReference>
<dbReference type="GO" id="GO:0098703">
    <property type="term" value="P:calcium ion import across plasma membrane"/>
    <property type="evidence" value="ECO:0007669"/>
    <property type="project" value="TreeGrafter"/>
</dbReference>
<keyword evidence="2" id="KW-0677">Repeat</keyword>
<evidence type="ECO:0000256" key="3">
    <source>
        <dbReference type="ARBA" id="ARBA00022837"/>
    </source>
</evidence>
<dbReference type="GO" id="GO:0005432">
    <property type="term" value="F:calcium:sodium antiporter activity"/>
    <property type="evidence" value="ECO:0007669"/>
    <property type="project" value="TreeGrafter"/>
</dbReference>
<dbReference type="PANTHER" id="PTHR11878">
    <property type="entry name" value="SODIUM/CALCIUM EXCHANGER"/>
    <property type="match status" value="1"/>
</dbReference>
<evidence type="ECO:0000313" key="6">
    <source>
        <dbReference type="EMBL" id="GAH66006.1"/>
    </source>
</evidence>
<evidence type="ECO:0000256" key="2">
    <source>
        <dbReference type="ARBA" id="ARBA00022737"/>
    </source>
</evidence>
<gene>
    <name evidence="6" type="ORF">S03H2_48642</name>
</gene>
<protein>
    <recommendedName>
        <fullName evidence="5">Calx-beta domain-containing protein</fullName>
    </recommendedName>
</protein>
<dbReference type="Gene3D" id="2.60.40.2030">
    <property type="match status" value="2"/>
</dbReference>
<name>X1H762_9ZZZZ</name>
<evidence type="ECO:0000256" key="4">
    <source>
        <dbReference type="ARBA" id="ARBA00023065"/>
    </source>
</evidence>
<feature type="domain" description="Calx-beta" evidence="5">
    <location>
        <begin position="72"/>
        <end position="168"/>
    </location>
</feature>
<proteinExistence type="predicted"/>
<keyword evidence="4" id="KW-0813">Transport</keyword>
<dbReference type="EMBL" id="BARU01030680">
    <property type="protein sequence ID" value="GAH66006.1"/>
    <property type="molecule type" value="Genomic_DNA"/>
</dbReference>
<dbReference type="InterPro" id="IPR003644">
    <property type="entry name" value="Calx_beta"/>
</dbReference>
<keyword evidence="1" id="KW-0732">Signal</keyword>
<dbReference type="InterPro" id="IPR038081">
    <property type="entry name" value="CalX-like_sf"/>
</dbReference>
<feature type="non-terminal residue" evidence="6">
    <location>
        <position position="1"/>
    </location>
</feature>
<dbReference type="GO" id="GO:0098794">
    <property type="term" value="C:postsynapse"/>
    <property type="evidence" value="ECO:0007669"/>
    <property type="project" value="TreeGrafter"/>
</dbReference>
<feature type="non-terminal residue" evidence="6">
    <location>
        <position position="264"/>
    </location>
</feature>
<dbReference type="PANTHER" id="PTHR11878:SF65">
    <property type="entry name" value="NA_CA-EXCHANGE PROTEIN, ISOFORM G"/>
    <property type="match status" value="1"/>
</dbReference>
<evidence type="ECO:0000256" key="1">
    <source>
        <dbReference type="ARBA" id="ARBA00022729"/>
    </source>
</evidence>
<dbReference type="InterPro" id="IPR051171">
    <property type="entry name" value="CaCA"/>
</dbReference>
<comment type="caution">
    <text evidence="6">The sequence shown here is derived from an EMBL/GenBank/DDBJ whole genome shotgun (WGS) entry which is preliminary data.</text>
</comment>
<dbReference type="GO" id="GO:0042383">
    <property type="term" value="C:sarcolemma"/>
    <property type="evidence" value="ECO:0007669"/>
    <property type="project" value="TreeGrafter"/>
</dbReference>
<dbReference type="SMART" id="SM00237">
    <property type="entry name" value="Calx_beta"/>
    <property type="match status" value="1"/>
</dbReference>
<keyword evidence="4" id="KW-0406">Ion transport</keyword>
<dbReference type="SUPFAM" id="SSF141072">
    <property type="entry name" value="CalX-like"/>
    <property type="match status" value="2"/>
</dbReference>
<evidence type="ECO:0000259" key="5">
    <source>
        <dbReference type="SMART" id="SM00237"/>
    </source>
</evidence>
<organism evidence="6">
    <name type="scientific">marine sediment metagenome</name>
    <dbReference type="NCBI Taxonomy" id="412755"/>
    <lineage>
        <taxon>unclassified sequences</taxon>
        <taxon>metagenomes</taxon>
        <taxon>ecological metagenomes</taxon>
    </lineage>
</organism>
<accession>X1H762</accession>
<reference evidence="6" key="1">
    <citation type="journal article" date="2014" name="Front. Microbiol.">
        <title>High frequency of phylogenetically diverse reductive dehalogenase-homologous genes in deep subseafloor sedimentary metagenomes.</title>
        <authorList>
            <person name="Kawai M."/>
            <person name="Futagami T."/>
            <person name="Toyoda A."/>
            <person name="Takaki Y."/>
            <person name="Nishi S."/>
            <person name="Hori S."/>
            <person name="Arai W."/>
            <person name="Tsubouchi T."/>
            <person name="Morono Y."/>
            <person name="Uchiyama I."/>
            <person name="Ito T."/>
            <person name="Fujiyama A."/>
            <person name="Inagaki F."/>
            <person name="Takami H."/>
        </authorList>
    </citation>
    <scope>NUCLEOTIDE SEQUENCE</scope>
    <source>
        <strain evidence="6">Expedition CK06-06</strain>
    </source>
</reference>